<dbReference type="GO" id="GO:0008308">
    <property type="term" value="F:voltage-gated monoatomic anion channel activity"/>
    <property type="evidence" value="ECO:0007669"/>
    <property type="project" value="InterPro"/>
</dbReference>
<dbReference type="Pfam" id="PF01459">
    <property type="entry name" value="Porin_3"/>
    <property type="match status" value="1"/>
</dbReference>
<reference evidence="1" key="1">
    <citation type="submission" date="2021-01" db="EMBL/GenBank/DDBJ databases">
        <authorList>
            <person name="Corre E."/>
            <person name="Pelletier E."/>
            <person name="Niang G."/>
            <person name="Scheremetjew M."/>
            <person name="Finn R."/>
            <person name="Kale V."/>
            <person name="Holt S."/>
            <person name="Cochrane G."/>
            <person name="Meng A."/>
            <person name="Brown T."/>
            <person name="Cohen L."/>
        </authorList>
    </citation>
    <scope>NUCLEOTIDE SEQUENCE</scope>
    <source>
        <strain evidence="1">GSO104</strain>
    </source>
</reference>
<dbReference type="Gene3D" id="2.40.160.10">
    <property type="entry name" value="Porin"/>
    <property type="match status" value="1"/>
</dbReference>
<dbReference type="InterPro" id="IPR027246">
    <property type="entry name" value="Porin_Euk/Tom40"/>
</dbReference>
<dbReference type="AlphaFoldDB" id="A0A6V2CZ41"/>
<accession>A0A6V2CZ41</accession>
<dbReference type="InterPro" id="IPR023614">
    <property type="entry name" value="Porin_dom_sf"/>
</dbReference>
<protein>
    <recommendedName>
        <fullName evidence="2">Porin domain-containing protein</fullName>
    </recommendedName>
</protein>
<sequence>MSKFSSSACVGLSSGITVGGNATYSMAGTTGISAFNVGTSYSSGPLFASVSTASKLSQVNIDLMYKVNGDLSLASSTTHSAAKTCDVLAVGGAYKASFGTIKAKVAGDGVVSACCMTTAAPGVSVTASASASPSDLSTFKYGLGFTI</sequence>
<dbReference type="InterPro" id="IPR001925">
    <property type="entry name" value="Porin_Euk"/>
</dbReference>
<proteinExistence type="predicted"/>
<dbReference type="PANTHER" id="PTHR11743:SF70">
    <property type="entry name" value="GH26960P-RELATED"/>
    <property type="match status" value="1"/>
</dbReference>
<name>A0A6V2CZ41_9STRA</name>
<evidence type="ECO:0008006" key="2">
    <source>
        <dbReference type="Google" id="ProtNLM"/>
    </source>
</evidence>
<gene>
    <name evidence="1" type="ORF">DBRI00130_LOCUS9426</name>
</gene>
<organism evidence="1">
    <name type="scientific">Ditylum brightwellii</name>
    <dbReference type="NCBI Taxonomy" id="49249"/>
    <lineage>
        <taxon>Eukaryota</taxon>
        <taxon>Sar</taxon>
        <taxon>Stramenopiles</taxon>
        <taxon>Ochrophyta</taxon>
        <taxon>Bacillariophyta</taxon>
        <taxon>Mediophyceae</taxon>
        <taxon>Lithodesmiophycidae</taxon>
        <taxon>Lithodesmiales</taxon>
        <taxon>Lithodesmiaceae</taxon>
        <taxon>Ditylum</taxon>
    </lineage>
</organism>
<dbReference type="EMBL" id="HBNS01011654">
    <property type="protein sequence ID" value="CAE4596786.1"/>
    <property type="molecule type" value="Transcribed_RNA"/>
</dbReference>
<dbReference type="PANTHER" id="PTHR11743">
    <property type="entry name" value="VOLTAGE-DEPENDENT ANION-SELECTIVE CHANNEL"/>
    <property type="match status" value="1"/>
</dbReference>
<evidence type="ECO:0000313" key="1">
    <source>
        <dbReference type="EMBL" id="CAE4596786.1"/>
    </source>
</evidence>
<dbReference type="GO" id="GO:0005741">
    <property type="term" value="C:mitochondrial outer membrane"/>
    <property type="evidence" value="ECO:0007669"/>
    <property type="project" value="InterPro"/>
</dbReference>